<evidence type="ECO:0000313" key="6">
    <source>
        <dbReference type="Proteomes" id="UP000030595"/>
    </source>
</evidence>
<dbReference type="PANTHER" id="PTHR46648:SF1">
    <property type="entry name" value="ADENOSINE 5'-MONOPHOSPHORAMIDASE HNT1"/>
    <property type="match status" value="1"/>
</dbReference>
<evidence type="ECO:0000259" key="4">
    <source>
        <dbReference type="PROSITE" id="PS51084"/>
    </source>
</evidence>
<organism evidence="5 6">
    <name type="scientific">Ureibacillus massiliensis 4400831 = CIP 108448 = CCUG 49529</name>
    <dbReference type="NCBI Taxonomy" id="1211035"/>
    <lineage>
        <taxon>Bacteria</taxon>
        <taxon>Bacillati</taxon>
        <taxon>Bacillota</taxon>
        <taxon>Bacilli</taxon>
        <taxon>Bacillales</taxon>
        <taxon>Caryophanaceae</taxon>
        <taxon>Ureibacillus</taxon>
    </lineage>
</organism>
<comment type="caution">
    <text evidence="5">The sequence shown here is derived from an EMBL/GenBank/DDBJ whole genome shotgun (WGS) entry which is preliminary data.</text>
</comment>
<gene>
    <name evidence="5" type="ORF">CD30_09690</name>
</gene>
<dbReference type="Gene3D" id="3.30.428.10">
    <property type="entry name" value="HIT-like"/>
    <property type="match status" value="1"/>
</dbReference>
<dbReference type="OrthoDB" id="9784774at2"/>
<dbReference type="EMBL" id="JPVQ01000014">
    <property type="protein sequence ID" value="KGR90798.1"/>
    <property type="molecule type" value="Genomic_DNA"/>
</dbReference>
<dbReference type="InterPro" id="IPR011146">
    <property type="entry name" value="HIT-like"/>
</dbReference>
<dbReference type="Proteomes" id="UP000030595">
    <property type="component" value="Unassembled WGS sequence"/>
</dbReference>
<sequence length="141" mass="15803">MSDCIFCKIIDGSIPSTKVYEDDHVLAFMDVSPLTKGHTLLIPKQHVKDIFEMPEDVARNLYAVAPKIAGAIKSAFNPVGMNTLNNNGAFAGQTVFHYHLHFIPRYDETDGLKMKWETKQSEFTFDVLGTVAEKIKENLNA</sequence>
<dbReference type="AlphaFoldDB" id="A0A0A3J6P1"/>
<reference evidence="5 6" key="1">
    <citation type="submission" date="2014-02" db="EMBL/GenBank/DDBJ databases">
        <title>Draft genome sequence of Lysinibacillus massiliensis CCUG 49529.</title>
        <authorList>
            <person name="Zhang F."/>
            <person name="Wang G."/>
            <person name="Zhang L."/>
        </authorList>
    </citation>
    <scope>NUCLEOTIDE SEQUENCE [LARGE SCALE GENOMIC DNA]</scope>
    <source>
        <strain evidence="5 6">CCUG 49529</strain>
    </source>
</reference>
<evidence type="ECO:0000256" key="1">
    <source>
        <dbReference type="PIRSR" id="PIRSR601310-1"/>
    </source>
</evidence>
<dbReference type="eggNOG" id="COG0537">
    <property type="taxonomic scope" value="Bacteria"/>
</dbReference>
<protein>
    <submittedName>
        <fullName evidence="5">Protein hit</fullName>
    </submittedName>
</protein>
<dbReference type="FunFam" id="3.30.428.10:FF:000014">
    <property type="entry name" value="Putative histidine triad (HIT) protein"/>
    <property type="match status" value="1"/>
</dbReference>
<dbReference type="PROSITE" id="PS51084">
    <property type="entry name" value="HIT_2"/>
    <property type="match status" value="1"/>
</dbReference>
<keyword evidence="6" id="KW-1185">Reference proteome</keyword>
<name>A0A0A3J6P1_9BACL</name>
<dbReference type="Pfam" id="PF01230">
    <property type="entry name" value="HIT"/>
    <property type="match status" value="1"/>
</dbReference>
<dbReference type="GO" id="GO:0003824">
    <property type="term" value="F:catalytic activity"/>
    <property type="evidence" value="ECO:0007669"/>
    <property type="project" value="InterPro"/>
</dbReference>
<evidence type="ECO:0000256" key="2">
    <source>
        <dbReference type="PIRSR" id="PIRSR601310-3"/>
    </source>
</evidence>
<dbReference type="InterPro" id="IPR001310">
    <property type="entry name" value="Histidine_triad_HIT"/>
</dbReference>
<dbReference type="CDD" id="cd01277">
    <property type="entry name" value="HINT_subgroup"/>
    <property type="match status" value="1"/>
</dbReference>
<dbReference type="PANTHER" id="PTHR46648">
    <property type="entry name" value="HIT FAMILY PROTEIN 1"/>
    <property type="match status" value="1"/>
</dbReference>
<dbReference type="PROSITE" id="PS00892">
    <property type="entry name" value="HIT_1"/>
    <property type="match status" value="1"/>
</dbReference>
<dbReference type="InterPro" id="IPR039384">
    <property type="entry name" value="HINT"/>
</dbReference>
<dbReference type="InterPro" id="IPR036265">
    <property type="entry name" value="HIT-like_sf"/>
</dbReference>
<feature type="short sequence motif" description="Histidine triad motif" evidence="2 3">
    <location>
        <begin position="97"/>
        <end position="101"/>
    </location>
</feature>
<dbReference type="GO" id="GO:0009117">
    <property type="term" value="P:nucleotide metabolic process"/>
    <property type="evidence" value="ECO:0007669"/>
    <property type="project" value="TreeGrafter"/>
</dbReference>
<evidence type="ECO:0000256" key="3">
    <source>
        <dbReference type="PROSITE-ProRule" id="PRU00464"/>
    </source>
</evidence>
<dbReference type="SUPFAM" id="SSF54197">
    <property type="entry name" value="HIT-like"/>
    <property type="match status" value="1"/>
</dbReference>
<evidence type="ECO:0000313" key="5">
    <source>
        <dbReference type="EMBL" id="KGR90798.1"/>
    </source>
</evidence>
<feature type="domain" description="HIT" evidence="4">
    <location>
        <begin position="5"/>
        <end position="113"/>
    </location>
</feature>
<dbReference type="RefSeq" id="WP_036175800.1">
    <property type="nucleotide sequence ID" value="NZ_AVCZ01000014.1"/>
</dbReference>
<dbReference type="InterPro" id="IPR019808">
    <property type="entry name" value="Histidine_triad_CS"/>
</dbReference>
<dbReference type="PRINTS" id="PR00332">
    <property type="entry name" value="HISTRIAD"/>
</dbReference>
<feature type="active site" description="Tele-AMP-histidine intermediate" evidence="1">
    <location>
        <position position="99"/>
    </location>
</feature>
<accession>A0A0A3J6P1</accession>
<proteinExistence type="predicted"/>